<dbReference type="InterPro" id="IPR010905">
    <property type="entry name" value="Glyco_hydro_88"/>
</dbReference>
<feature type="chain" id="PRO_5040105814" evidence="2">
    <location>
        <begin position="20"/>
        <end position="195"/>
    </location>
</feature>
<comment type="caution">
    <text evidence="3">The sequence shown here is derived from an EMBL/GenBank/DDBJ whole genome shotgun (WGS) entry which is preliminary data.</text>
</comment>
<evidence type="ECO:0000313" key="4">
    <source>
        <dbReference type="Proteomes" id="UP000812287"/>
    </source>
</evidence>
<dbReference type="GeneID" id="66099187"/>
<evidence type="ECO:0000256" key="2">
    <source>
        <dbReference type="SAM" id="SignalP"/>
    </source>
</evidence>
<keyword evidence="4" id="KW-1185">Reference proteome</keyword>
<reference evidence="3" key="1">
    <citation type="submission" date="2020-11" db="EMBL/GenBank/DDBJ databases">
        <title>Adaptations for nitrogen fixation in a non-lichenized fungal sporocarp promotes dispersal by wood-feeding termites.</title>
        <authorList>
            <consortium name="DOE Joint Genome Institute"/>
            <person name="Koch R.A."/>
            <person name="Yoon G."/>
            <person name="Arayal U."/>
            <person name="Lail K."/>
            <person name="Amirebrahimi M."/>
            <person name="Labutti K."/>
            <person name="Lipzen A."/>
            <person name="Riley R."/>
            <person name="Barry K."/>
            <person name="Henrissat B."/>
            <person name="Grigoriev I.V."/>
            <person name="Herr J.R."/>
            <person name="Aime M.C."/>
        </authorList>
    </citation>
    <scope>NUCLEOTIDE SEQUENCE</scope>
    <source>
        <strain evidence="3">MCA 3950</strain>
    </source>
</reference>
<accession>A0A9P7VXG0</accession>
<dbReference type="InterPro" id="IPR012341">
    <property type="entry name" value="6hp_glycosidase-like_sf"/>
</dbReference>
<evidence type="ECO:0000313" key="3">
    <source>
        <dbReference type="EMBL" id="KAG7448388.1"/>
    </source>
</evidence>
<dbReference type="RefSeq" id="XP_043041888.1">
    <property type="nucleotide sequence ID" value="XM_043176900.1"/>
</dbReference>
<dbReference type="PANTHER" id="PTHR41814:SF1">
    <property type="entry name" value="CELLULASE"/>
    <property type="match status" value="1"/>
</dbReference>
<dbReference type="Proteomes" id="UP000812287">
    <property type="component" value="Unassembled WGS sequence"/>
</dbReference>
<name>A0A9P7VXG0_9AGAR</name>
<dbReference type="PANTHER" id="PTHR41814">
    <property type="entry name" value="EXPRESSED PROTEIN"/>
    <property type="match status" value="1"/>
</dbReference>
<keyword evidence="2" id="KW-0732">Signal</keyword>
<evidence type="ECO:0000256" key="1">
    <source>
        <dbReference type="ARBA" id="ARBA00022801"/>
    </source>
</evidence>
<protein>
    <submittedName>
        <fullName evidence="3">Uncharacterized protein</fullName>
    </submittedName>
</protein>
<proteinExistence type="predicted"/>
<feature type="signal peptide" evidence="2">
    <location>
        <begin position="1"/>
        <end position="19"/>
    </location>
</feature>
<dbReference type="AlphaFoldDB" id="A0A9P7VXG0"/>
<dbReference type="Pfam" id="PF07470">
    <property type="entry name" value="Glyco_hydro_88"/>
    <property type="match status" value="1"/>
</dbReference>
<keyword evidence="1" id="KW-0378">Hydrolase</keyword>
<dbReference type="GO" id="GO:0005975">
    <property type="term" value="P:carbohydrate metabolic process"/>
    <property type="evidence" value="ECO:0007669"/>
    <property type="project" value="InterPro"/>
</dbReference>
<dbReference type="OrthoDB" id="4138492at2759"/>
<sequence length="195" mass="21767">MRNGIWFTSLALAFRCTLGTPLALDTGWDIFAVTYIAESLPSHCWDPNSFPAQVIDPQRVKGLAYAPNKIVLGTGANVLGDGNEAVGDPASLGMYAWLLSKTNDTYEQASVEQIQYLLEQAQRYQNESGAISQRVDVAELWADFMYMAPPFIAYYAADTANESLLEESYKQRAYYRESFNLSLSRMSRTAAYGRI</sequence>
<dbReference type="GO" id="GO:0016787">
    <property type="term" value="F:hydrolase activity"/>
    <property type="evidence" value="ECO:0007669"/>
    <property type="project" value="UniProtKB-KW"/>
</dbReference>
<dbReference type="EMBL" id="MU250529">
    <property type="protein sequence ID" value="KAG7448388.1"/>
    <property type="molecule type" value="Genomic_DNA"/>
</dbReference>
<gene>
    <name evidence="3" type="ORF">BT62DRAFT_1003103</name>
</gene>
<dbReference type="Gene3D" id="1.50.10.10">
    <property type="match status" value="1"/>
</dbReference>
<organism evidence="3 4">
    <name type="scientific">Guyanagaster necrorhizus</name>
    <dbReference type="NCBI Taxonomy" id="856835"/>
    <lineage>
        <taxon>Eukaryota</taxon>
        <taxon>Fungi</taxon>
        <taxon>Dikarya</taxon>
        <taxon>Basidiomycota</taxon>
        <taxon>Agaricomycotina</taxon>
        <taxon>Agaricomycetes</taxon>
        <taxon>Agaricomycetidae</taxon>
        <taxon>Agaricales</taxon>
        <taxon>Marasmiineae</taxon>
        <taxon>Physalacriaceae</taxon>
        <taxon>Guyanagaster</taxon>
    </lineage>
</organism>